<comment type="caution">
    <text evidence="2">The sequence shown here is derived from an EMBL/GenBank/DDBJ whole genome shotgun (WGS) entry which is preliminary data.</text>
</comment>
<evidence type="ECO:0000256" key="1">
    <source>
        <dbReference type="SAM" id="Phobius"/>
    </source>
</evidence>
<protein>
    <recommendedName>
        <fullName evidence="4">PH domain-containing protein</fullName>
    </recommendedName>
</protein>
<dbReference type="EMBL" id="PPPD01000001">
    <property type="protein sequence ID" value="PNY80091.1"/>
    <property type="molecule type" value="Genomic_DNA"/>
</dbReference>
<organism evidence="2 3">
    <name type="scientific">Deinococcus koreensis</name>
    <dbReference type="NCBI Taxonomy" id="2054903"/>
    <lineage>
        <taxon>Bacteria</taxon>
        <taxon>Thermotogati</taxon>
        <taxon>Deinococcota</taxon>
        <taxon>Deinococci</taxon>
        <taxon>Deinococcales</taxon>
        <taxon>Deinococcaceae</taxon>
        <taxon>Deinococcus</taxon>
    </lineage>
</organism>
<proteinExistence type="predicted"/>
<keyword evidence="3" id="KW-1185">Reference proteome</keyword>
<keyword evidence="1" id="KW-1133">Transmembrane helix</keyword>
<sequence>MIFVQSRTVIVWVYAGLLAVVLTGMIFTDTTSSPDALPIFGILGVMGVLVATLSRLSVTLSDDTLSVWLGPGLFRQAIPLSDIAGVSVVNISSPFAVGLRLLPDGWLYSLGGQEFTEVRLIGGRRLLVGLGAASGLSEAVRRSLRP</sequence>
<gene>
    <name evidence="2" type="ORF">CVO96_00845</name>
</gene>
<reference evidence="2 3" key="1">
    <citation type="submission" date="2018-01" db="EMBL/GenBank/DDBJ databases">
        <title>Deinococcus koreensis sp. nov., a radiation-resistant bacterium isolated from river water.</title>
        <authorList>
            <person name="Choi A."/>
        </authorList>
    </citation>
    <scope>NUCLEOTIDE SEQUENCE [LARGE SCALE GENOMIC DNA]</scope>
    <source>
        <strain evidence="2 3">SJW1-2</strain>
    </source>
</reference>
<dbReference type="Proteomes" id="UP000236379">
    <property type="component" value="Unassembled WGS sequence"/>
</dbReference>
<evidence type="ECO:0000313" key="2">
    <source>
        <dbReference type="EMBL" id="PNY80091.1"/>
    </source>
</evidence>
<keyword evidence="1" id="KW-0812">Transmembrane</keyword>
<accession>A0A2K3UU86</accession>
<feature type="transmembrane region" description="Helical" evidence="1">
    <location>
        <begin position="9"/>
        <end position="27"/>
    </location>
</feature>
<dbReference type="RefSeq" id="WP_103309277.1">
    <property type="nucleotide sequence ID" value="NZ_PPPD01000001.1"/>
</dbReference>
<dbReference type="OrthoDB" id="73979at2"/>
<name>A0A2K3UU86_9DEIO</name>
<dbReference type="AlphaFoldDB" id="A0A2K3UU86"/>
<feature type="transmembrane region" description="Helical" evidence="1">
    <location>
        <begin position="39"/>
        <end position="58"/>
    </location>
</feature>
<evidence type="ECO:0008006" key="4">
    <source>
        <dbReference type="Google" id="ProtNLM"/>
    </source>
</evidence>
<keyword evidence="1" id="KW-0472">Membrane</keyword>
<evidence type="ECO:0000313" key="3">
    <source>
        <dbReference type="Proteomes" id="UP000236379"/>
    </source>
</evidence>